<gene>
    <name evidence="1" type="ORF">CCR94_14490</name>
</gene>
<accession>A0A2S6N5F7</accession>
<proteinExistence type="predicted"/>
<organism evidence="1 2">
    <name type="scientific">Rhodoblastus sphagnicola</name>
    <dbReference type="NCBI Taxonomy" id="333368"/>
    <lineage>
        <taxon>Bacteria</taxon>
        <taxon>Pseudomonadati</taxon>
        <taxon>Pseudomonadota</taxon>
        <taxon>Alphaproteobacteria</taxon>
        <taxon>Hyphomicrobiales</taxon>
        <taxon>Rhodoblastaceae</taxon>
        <taxon>Rhodoblastus</taxon>
    </lineage>
</organism>
<name>A0A2S6N5F7_9HYPH</name>
<evidence type="ECO:0000313" key="2">
    <source>
        <dbReference type="Proteomes" id="UP000239089"/>
    </source>
</evidence>
<reference evidence="1 2" key="1">
    <citation type="journal article" date="2018" name="Arch. Microbiol.">
        <title>New insights into the metabolic potential of the phototrophic purple bacterium Rhodopila globiformis DSM 161(T) from its draft genome sequence and evidence for a vanadium-dependent nitrogenase.</title>
        <authorList>
            <person name="Imhoff J.F."/>
            <person name="Rahn T."/>
            <person name="Kunzel S."/>
            <person name="Neulinger S.C."/>
        </authorList>
    </citation>
    <scope>NUCLEOTIDE SEQUENCE [LARGE SCALE GENOMIC DNA]</scope>
    <source>
        <strain evidence="1 2">DSM 16996</strain>
    </source>
</reference>
<dbReference type="Proteomes" id="UP000239089">
    <property type="component" value="Unassembled WGS sequence"/>
</dbReference>
<comment type="caution">
    <text evidence="1">The sequence shown here is derived from an EMBL/GenBank/DDBJ whole genome shotgun (WGS) entry which is preliminary data.</text>
</comment>
<dbReference type="OrthoDB" id="8456382at2"/>
<dbReference type="AlphaFoldDB" id="A0A2S6N5F7"/>
<dbReference type="EMBL" id="NHSJ01000087">
    <property type="protein sequence ID" value="PPQ29846.1"/>
    <property type="molecule type" value="Genomic_DNA"/>
</dbReference>
<dbReference type="RefSeq" id="WP_146090007.1">
    <property type="nucleotide sequence ID" value="NZ_JACIGC010000003.1"/>
</dbReference>
<sequence length="179" mass="19695">MFLSDEAITLVLFFVAITFIGIAFRNARILKENKRAAKAARERENAIRLELPVIEAANPETVGWVARREIMPVVAAEPRSASVDGHAFLKTKALVEQLRALKHPGARQSHTLPPFPAVIETAAGKIEVRLGRDSANRREYWVFYPRFTATSVNAIGLIVTDLLDAIEPAAAQADEPARA</sequence>
<evidence type="ECO:0000313" key="1">
    <source>
        <dbReference type="EMBL" id="PPQ29846.1"/>
    </source>
</evidence>
<protein>
    <submittedName>
        <fullName evidence="1">Uncharacterized protein</fullName>
    </submittedName>
</protein>
<keyword evidence="2" id="KW-1185">Reference proteome</keyword>